<dbReference type="AlphaFoldDB" id="W9CIN7"/>
<dbReference type="OrthoDB" id="2104370at2759"/>
<accession>W9CIN7</accession>
<dbReference type="InterPro" id="IPR018562">
    <property type="entry name" value="ARS-binding_2"/>
</dbReference>
<feature type="region of interest" description="Disordered" evidence="1">
    <location>
        <begin position="224"/>
        <end position="263"/>
    </location>
</feature>
<feature type="compositionally biased region" description="Polar residues" evidence="1">
    <location>
        <begin position="56"/>
        <end position="72"/>
    </location>
</feature>
<evidence type="ECO:0000313" key="3">
    <source>
        <dbReference type="Proteomes" id="UP000019487"/>
    </source>
</evidence>
<proteinExistence type="predicted"/>
<dbReference type="PANTHER" id="PTHR42048">
    <property type="entry name" value="ARS-BINDING PROTEIN 2"/>
    <property type="match status" value="1"/>
</dbReference>
<feature type="region of interest" description="Disordered" evidence="1">
    <location>
        <begin position="52"/>
        <end position="73"/>
    </location>
</feature>
<dbReference type="PANTHER" id="PTHR42048:SF1">
    <property type="entry name" value="ARS-BINDING PROTEIN 2"/>
    <property type="match status" value="1"/>
</dbReference>
<sequence>MLPVLHVPAMIPEATKRRLESKYAPIAPQGGEQYIQAHSQASCTNALDRVVPERPVQSSSLGNPFPNQQNPRNLPLREVTDEHFDDAYVGFIMYCNPAVASNTDSAELRRIFRAPPKSDGKSFSTFTLFQLIRKLENKEIKTWAQLAIDLGVEPPALEKGQSAQKVQQYAVRLKRWLHAMHVDAFFEYLLNKPHVYWTQVPSPNETPSELGRDGVTPDEDLALRALLPETRPKRGRKKAEDRDDDDMERSPSQRPRIHSPTLSEDFMIARVSLHPDSATPATANSSFQQSFDARLSPWSATEVRGPLVDSYRWGAPQENATPLSAYPQSALTPSTRTHLWPDNSEPQSATTPNKSRSRRRHGPAVSSAWPSNGSASAGKLRGRPPSNRSVTDGPFSTFPANPGSTRDTPAATPVVADSQMPNFFPGGVRSESPTSNPQTQNARPNRLSLQVPQRKGGNVRLATPPPPPVVLLNGETDTNMQHDLMNQSQQTSLMEYFNNTVNGPQDPSFEHFVSIAFRQNEDFDRTNIDALESHFIGEILVAEWYDVTGNSIQRCSIDEASKICKQVIRNLQAESSSTEAFLINLSALAGGPLMTRLRVTRLEFPGPPPRTDYECHWKMRFGSLEGDFTIRATVVGESGEMGMGEGMGEIGVREMEEEEEGWKAKYLNLQQQIRERDAKVKRLKRGMVDALVISEEWIKGVEIFQN</sequence>
<dbReference type="Proteomes" id="UP000019487">
    <property type="component" value="Unassembled WGS sequence"/>
</dbReference>
<organism evidence="2 3">
    <name type="scientific">Sclerotinia borealis (strain F-4128)</name>
    <dbReference type="NCBI Taxonomy" id="1432307"/>
    <lineage>
        <taxon>Eukaryota</taxon>
        <taxon>Fungi</taxon>
        <taxon>Dikarya</taxon>
        <taxon>Ascomycota</taxon>
        <taxon>Pezizomycotina</taxon>
        <taxon>Leotiomycetes</taxon>
        <taxon>Helotiales</taxon>
        <taxon>Sclerotiniaceae</taxon>
        <taxon>Sclerotinia</taxon>
    </lineage>
</organism>
<reference evidence="2 3" key="1">
    <citation type="journal article" date="2014" name="Genome Announc.">
        <title>Draft genome sequence of Sclerotinia borealis, a psychrophilic plant pathogenic fungus.</title>
        <authorList>
            <person name="Mardanov A.V."/>
            <person name="Beletsky A.V."/>
            <person name="Kadnikov V.V."/>
            <person name="Ignatov A.N."/>
            <person name="Ravin N.V."/>
        </authorList>
    </citation>
    <scope>NUCLEOTIDE SEQUENCE [LARGE SCALE GENOMIC DNA]</scope>
    <source>
        <strain evidence="3">F-4157</strain>
    </source>
</reference>
<comment type="caution">
    <text evidence="2">The sequence shown here is derived from an EMBL/GenBank/DDBJ whole genome shotgun (WGS) entry which is preliminary data.</text>
</comment>
<dbReference type="GO" id="GO:0003688">
    <property type="term" value="F:DNA replication origin binding"/>
    <property type="evidence" value="ECO:0007669"/>
    <property type="project" value="TreeGrafter"/>
</dbReference>
<name>W9CIN7_SCLBF</name>
<evidence type="ECO:0000256" key="1">
    <source>
        <dbReference type="SAM" id="MobiDB-lite"/>
    </source>
</evidence>
<feature type="compositionally biased region" description="Polar residues" evidence="1">
    <location>
        <begin position="319"/>
        <end position="337"/>
    </location>
</feature>
<feature type="compositionally biased region" description="Polar residues" evidence="1">
    <location>
        <begin position="431"/>
        <end position="451"/>
    </location>
</feature>
<dbReference type="Pfam" id="PF09441">
    <property type="entry name" value="Abp2"/>
    <property type="match status" value="1"/>
</dbReference>
<evidence type="ECO:0008006" key="4">
    <source>
        <dbReference type="Google" id="ProtNLM"/>
    </source>
</evidence>
<feature type="region of interest" description="Disordered" evidence="1">
    <location>
        <begin position="319"/>
        <end position="467"/>
    </location>
</feature>
<protein>
    <recommendedName>
        <fullName evidence="4">ARS binding protein 2</fullName>
    </recommendedName>
</protein>
<gene>
    <name evidence="2" type="ORF">SBOR_5244</name>
</gene>
<feature type="compositionally biased region" description="Polar residues" evidence="1">
    <location>
        <begin position="398"/>
        <end position="407"/>
    </location>
</feature>
<evidence type="ECO:0000313" key="2">
    <source>
        <dbReference type="EMBL" id="ESZ94380.1"/>
    </source>
</evidence>
<dbReference type="STRING" id="1432307.W9CIN7"/>
<dbReference type="EMBL" id="AYSA01000249">
    <property type="protein sequence ID" value="ESZ94380.1"/>
    <property type="molecule type" value="Genomic_DNA"/>
</dbReference>
<feature type="compositionally biased region" description="Polar residues" evidence="1">
    <location>
        <begin position="344"/>
        <end position="354"/>
    </location>
</feature>
<dbReference type="HOGENOM" id="CLU_014337_0_0_1"/>
<keyword evidence="3" id="KW-1185">Reference proteome</keyword>